<name>E3GPG9_9FIRM</name>
<reference key="1">
    <citation type="submission" date="2010-09" db="EMBL/GenBank/DDBJ databases">
        <authorList>
            <person name="Roh H."/>
            <person name="Ko H.-J."/>
            <person name="Kim D."/>
            <person name="Choi D.G."/>
            <person name="Park S."/>
            <person name="Kim S."/>
            <person name="Kim K.H."/>
            <person name="Chang I.S."/>
            <person name="Choi I.-G."/>
        </authorList>
    </citation>
    <scope>NUCLEOTIDE SEQUENCE</scope>
    <source>
        <strain>KIST612</strain>
    </source>
</reference>
<protein>
    <submittedName>
        <fullName evidence="2">Uncharacterized protein</fullName>
    </submittedName>
</protein>
<feature type="transmembrane region" description="Helical" evidence="1">
    <location>
        <begin position="32"/>
        <end position="50"/>
    </location>
</feature>
<proteinExistence type="predicted"/>
<accession>E3GPG9</accession>
<keyword evidence="1" id="KW-1133">Transmembrane helix</keyword>
<keyword evidence="1" id="KW-0812">Transmembrane</keyword>
<sequence length="113" mass="13692">MNIIANKNRQWAMKIFEKTAWKCHMCKKKNRIPYFMPFDYFCVCLETIWAYVHVYRNHNELFEAEHKADAFLQCCLLIPAFILGLFNIFLILLQIAASICSFPFYLVWIWIWE</sequence>
<dbReference type="HOGENOM" id="CLU_2129671_0_0_9"/>
<dbReference type="AlphaFoldDB" id="E3GPG9"/>
<organism evidence="2 3">
    <name type="scientific">Eubacterium callanderi</name>
    <dbReference type="NCBI Taxonomy" id="53442"/>
    <lineage>
        <taxon>Bacteria</taxon>
        <taxon>Bacillati</taxon>
        <taxon>Bacillota</taxon>
        <taxon>Clostridia</taxon>
        <taxon>Eubacteriales</taxon>
        <taxon>Eubacteriaceae</taxon>
        <taxon>Eubacterium</taxon>
    </lineage>
</organism>
<evidence type="ECO:0000313" key="2">
    <source>
        <dbReference type="EMBL" id="ADO38090.1"/>
    </source>
</evidence>
<dbReference type="Proteomes" id="UP000006873">
    <property type="component" value="Chromosome"/>
</dbReference>
<feature type="transmembrane region" description="Helical" evidence="1">
    <location>
        <begin position="95"/>
        <end position="112"/>
    </location>
</feature>
<keyword evidence="1" id="KW-0472">Membrane</keyword>
<keyword evidence="3" id="KW-1185">Reference proteome</keyword>
<evidence type="ECO:0000256" key="1">
    <source>
        <dbReference type="SAM" id="Phobius"/>
    </source>
</evidence>
<gene>
    <name evidence="2" type="ordered locus">ELI_3121</name>
</gene>
<dbReference type="EMBL" id="CP002273">
    <property type="protein sequence ID" value="ADO38090.1"/>
    <property type="molecule type" value="Genomic_DNA"/>
</dbReference>
<reference evidence="2 3" key="2">
    <citation type="journal article" date="2011" name="J. Bacteriol.">
        <title>Complete genome sequence of a carbon monoxide-utilizing acetogen, Eubacterium limosum KIST612.</title>
        <authorList>
            <person name="Roh H."/>
            <person name="Ko H.J."/>
            <person name="Kim D."/>
            <person name="Choi D.G."/>
            <person name="Park S."/>
            <person name="Kim S."/>
            <person name="Chang I.S."/>
            <person name="Choi I.G."/>
        </authorList>
    </citation>
    <scope>NUCLEOTIDE SEQUENCE [LARGE SCALE GENOMIC DNA]</scope>
    <source>
        <strain evidence="2 3">KIST612</strain>
    </source>
</reference>
<feature type="transmembrane region" description="Helical" evidence="1">
    <location>
        <begin position="70"/>
        <end position="90"/>
    </location>
</feature>
<evidence type="ECO:0000313" key="3">
    <source>
        <dbReference type="Proteomes" id="UP000006873"/>
    </source>
</evidence>
<dbReference type="KEGG" id="elm:ELI_3121"/>